<dbReference type="SUPFAM" id="SSF53383">
    <property type="entry name" value="PLP-dependent transferases"/>
    <property type="match status" value="1"/>
</dbReference>
<evidence type="ECO:0000313" key="9">
    <source>
        <dbReference type="Proteomes" id="UP000473885"/>
    </source>
</evidence>
<dbReference type="Pfam" id="PF03711">
    <property type="entry name" value="OKR_DC_1_C"/>
    <property type="match status" value="1"/>
</dbReference>
<keyword evidence="5" id="KW-0456">Lyase</keyword>
<dbReference type="Pfam" id="PF01276">
    <property type="entry name" value="OKR_DC_1"/>
    <property type="match status" value="1"/>
</dbReference>
<feature type="domain" description="Orn/Lys/Arg decarboxylase C-terminal" evidence="7">
    <location>
        <begin position="378"/>
        <end position="461"/>
    </location>
</feature>
<evidence type="ECO:0000256" key="1">
    <source>
        <dbReference type="ARBA" id="ARBA00001933"/>
    </source>
</evidence>
<reference evidence="8 9" key="1">
    <citation type="submission" date="2019-04" db="EMBL/GenBank/DDBJ databases">
        <title>Genome sequencing of Clostridium botulinum Groups I-IV and Clostridium butyricum.</title>
        <authorList>
            <person name="Brunt J."/>
            <person name="Van Vliet A.H.M."/>
            <person name="Stringer S.C."/>
            <person name="Carter A.T."/>
            <person name="Peck M.W."/>
        </authorList>
    </citation>
    <scope>NUCLEOTIDE SEQUENCE [LARGE SCALE GENOMIC DNA]</scope>
    <source>
        <strain evidence="8 9">IFR 18/094</strain>
    </source>
</reference>
<keyword evidence="9" id="KW-1185">Reference proteome</keyword>
<dbReference type="InterPro" id="IPR008286">
    <property type="entry name" value="Prn/Lys/Arg_de-COase_C"/>
</dbReference>
<dbReference type="InterPro" id="IPR015424">
    <property type="entry name" value="PyrdxlP-dep_Trfase"/>
</dbReference>
<dbReference type="Gene3D" id="3.90.105.10">
    <property type="entry name" value="Molybdopterin biosynthesis moea protein, domain 2"/>
    <property type="match status" value="1"/>
</dbReference>
<name>A0A6M0RAQ0_9CLOT</name>
<sequence length="483" mass="55379">MSKLPIIKGVLKYIEENNLLFSMPGHKGGAGFLYTKEGKSFMENIIKYDLTEVDGLDNLHNSEGIIKESGNLLSRLYNSKKSYFLVNGSTSGNLAMIFSAFKEGDKVIVERNCHRSIFNGIVMRKLKPIYIKNKIYDKFNAPLAIDLEHFLLLIEENKDAKGIIITYPNYYGICPNLQLIINKAKECGMKVLVDSAHGAHFVATDKLPEDALKLGADMVVMSAHKTLPSLTQTAFLHIGKKCDIDINKVDFFVSLFLSTSPSYIFLCSMEYSRFYLDEYGKDNYNKFIKLCERYRIKINSIPNFHVIGEEDKKIFNYNFENVKYIDPTRYVINLNNGLSGYKLLDYLRENKIQCEMADSSNVVLILSPFYREKEMEKLYNCIKNCDCNSLKSDEIKTVKYLNDLNNQQKFLPFQVIDKDSQWIDIKESVDKINYNSIVPYPPGVPIIMPGELITKEIVDAICYYIYVGIDVLGIQNNKIQIIK</sequence>
<dbReference type="InterPro" id="IPR000310">
    <property type="entry name" value="Orn/Lys/Arg_deCO2ase_major_dom"/>
</dbReference>
<dbReference type="PANTHER" id="PTHR43277">
    <property type="entry name" value="ARGININE DECARBOXYLASE"/>
    <property type="match status" value="1"/>
</dbReference>
<dbReference type="AlphaFoldDB" id="A0A6M0RAQ0"/>
<accession>A0A6M0RAQ0</accession>
<comment type="caution">
    <text evidence="8">The sequence shown here is derived from an EMBL/GenBank/DDBJ whole genome shotgun (WGS) entry which is preliminary data.</text>
</comment>
<keyword evidence="3" id="KW-0210">Decarboxylase</keyword>
<dbReference type="InterPro" id="IPR052357">
    <property type="entry name" value="Orn_Lys_Arg_decarboxylase-I"/>
</dbReference>
<gene>
    <name evidence="8" type="ORF">FDF74_09070</name>
</gene>
<dbReference type="InterPro" id="IPR015421">
    <property type="entry name" value="PyrdxlP-dep_Trfase_major"/>
</dbReference>
<keyword evidence="8" id="KW-0808">Transferase</keyword>
<dbReference type="SUPFAM" id="SSF55904">
    <property type="entry name" value="Ornithine decarboxylase C-terminal domain"/>
    <property type="match status" value="1"/>
</dbReference>
<dbReference type="GO" id="GO:0016831">
    <property type="term" value="F:carboxy-lyase activity"/>
    <property type="evidence" value="ECO:0007669"/>
    <property type="project" value="UniProtKB-KW"/>
</dbReference>
<comment type="similarity">
    <text evidence="2">Belongs to the Orn/Lys/Arg decarboxylase class-I family.</text>
</comment>
<feature type="domain" description="Orn/Lys/Arg decarboxylases family 1 pyridoxal-P attachment site" evidence="6">
    <location>
        <begin position="5"/>
        <end position="368"/>
    </location>
</feature>
<evidence type="ECO:0000259" key="7">
    <source>
        <dbReference type="Pfam" id="PF03711"/>
    </source>
</evidence>
<dbReference type="RefSeq" id="WP_163249410.1">
    <property type="nucleotide sequence ID" value="NZ_SXDP01000007.1"/>
</dbReference>
<evidence type="ECO:0000256" key="3">
    <source>
        <dbReference type="ARBA" id="ARBA00022793"/>
    </source>
</evidence>
<dbReference type="PANTHER" id="PTHR43277:SF4">
    <property type="entry name" value="ARGININE DECARBOXYLASE"/>
    <property type="match status" value="1"/>
</dbReference>
<dbReference type="GO" id="GO:0008483">
    <property type="term" value="F:transaminase activity"/>
    <property type="evidence" value="ECO:0007669"/>
    <property type="project" value="UniProtKB-KW"/>
</dbReference>
<comment type="cofactor">
    <cofactor evidence="1">
        <name>pyridoxal 5'-phosphate</name>
        <dbReference type="ChEBI" id="CHEBI:597326"/>
    </cofactor>
</comment>
<dbReference type="Proteomes" id="UP000473885">
    <property type="component" value="Unassembled WGS sequence"/>
</dbReference>
<evidence type="ECO:0000313" key="8">
    <source>
        <dbReference type="EMBL" id="NEZ47343.1"/>
    </source>
</evidence>
<dbReference type="InterPro" id="IPR036633">
    <property type="entry name" value="Prn/Lys/Arg_de-COase_C_sf"/>
</dbReference>
<dbReference type="Gene3D" id="3.40.640.10">
    <property type="entry name" value="Type I PLP-dependent aspartate aminotransferase-like (Major domain)"/>
    <property type="match status" value="1"/>
</dbReference>
<dbReference type="EMBL" id="SXDP01000007">
    <property type="protein sequence ID" value="NEZ47343.1"/>
    <property type="molecule type" value="Genomic_DNA"/>
</dbReference>
<keyword evidence="8" id="KW-0032">Aminotransferase</keyword>
<protein>
    <submittedName>
        <fullName evidence="8">Aminotransferase class V-fold PLP-dependent enzyme</fullName>
    </submittedName>
</protein>
<evidence type="ECO:0000256" key="2">
    <source>
        <dbReference type="ARBA" id="ARBA00010671"/>
    </source>
</evidence>
<evidence type="ECO:0000256" key="5">
    <source>
        <dbReference type="ARBA" id="ARBA00023239"/>
    </source>
</evidence>
<organism evidence="8 9">
    <name type="scientific">Clostridium niameyense</name>
    <dbReference type="NCBI Taxonomy" id="1622073"/>
    <lineage>
        <taxon>Bacteria</taxon>
        <taxon>Bacillati</taxon>
        <taxon>Bacillota</taxon>
        <taxon>Clostridia</taxon>
        <taxon>Eubacteriales</taxon>
        <taxon>Clostridiaceae</taxon>
        <taxon>Clostridium</taxon>
    </lineage>
</organism>
<keyword evidence="4" id="KW-0663">Pyridoxal phosphate</keyword>
<proteinExistence type="inferred from homology"/>
<evidence type="ECO:0000256" key="4">
    <source>
        <dbReference type="ARBA" id="ARBA00022898"/>
    </source>
</evidence>
<evidence type="ECO:0000259" key="6">
    <source>
        <dbReference type="Pfam" id="PF01276"/>
    </source>
</evidence>